<dbReference type="InterPro" id="IPR008930">
    <property type="entry name" value="Terpenoid_cyclase/PrenylTrfase"/>
</dbReference>
<dbReference type="Proteomes" id="UP000193200">
    <property type="component" value="Unassembled WGS sequence"/>
</dbReference>
<dbReference type="OrthoDB" id="5493458at2"/>
<evidence type="ECO:0008006" key="4">
    <source>
        <dbReference type="Google" id="ProtNLM"/>
    </source>
</evidence>
<proteinExistence type="predicted"/>
<feature type="region of interest" description="Disordered" evidence="1">
    <location>
        <begin position="479"/>
        <end position="502"/>
    </location>
</feature>
<dbReference type="InParanoid" id="A0A1Y5S2D1"/>
<reference evidence="2 3" key="1">
    <citation type="submission" date="2017-03" db="EMBL/GenBank/DDBJ databases">
        <authorList>
            <person name="Afonso C.L."/>
            <person name="Miller P.J."/>
            <person name="Scott M.A."/>
            <person name="Spackman E."/>
            <person name="Goraichik I."/>
            <person name="Dimitrov K.M."/>
            <person name="Suarez D.L."/>
            <person name="Swayne D.E."/>
        </authorList>
    </citation>
    <scope>NUCLEOTIDE SEQUENCE [LARGE SCALE GENOMIC DNA]</scope>
    <source>
        <strain evidence="2 3">CECT 7691</strain>
    </source>
</reference>
<accession>A0A1Y5S2D1</accession>
<evidence type="ECO:0000313" key="2">
    <source>
        <dbReference type="EMBL" id="SLN29676.1"/>
    </source>
</evidence>
<sequence length="534" mass="56936">MRATADDPAGIYARRIEERLPGLLAGFDGNPASGASGLGDRRYWAWKLSDFANATPQAAVGGLARLLAAGLLPDGFAEAAMLARIRAAIAATRRIVRPDGSLEEAFPYESSYCVTALVAHEFLVALDLLGERLAVREAVLDIVAPMIGLLRRADEDHAMISNHLATAAAALYRWEAATGDGNTAKGEQLLGRILERQSREGWFSEYGGADPGYQTLCTDYLAGLHRLRPDLGLAEPLARSLRFLWHFAHPDGSFGGLYGARATRFLYPGGIELMAGEIPEAAALAGFARAGIASHRHVGLAAIDDGNLAPMFNSYALAAVTAAAAPLPGEIPTLPAETATPFRARFDEAGLLVDRGPAHYTIVSWKKGGVCHHHKGMAPAHVNGGVLARDRRGRLVSTQAYRADGTIEIDGDEAVVRAPFTRVPNRLPTPLDFILLRLAALTVMRVAPVRRWIKRRLVRMLISGARGIGAVNERRLRLGPDLTGSDRWPDGAGLTPAPGSGGPFSAIHMASQGYWQAQDDAGDAAPTDPAVTDP</sequence>
<dbReference type="EMBL" id="FWFR01000001">
    <property type="protein sequence ID" value="SLN29676.1"/>
    <property type="molecule type" value="Genomic_DNA"/>
</dbReference>
<name>A0A1Y5S2D1_9PROT</name>
<gene>
    <name evidence="2" type="ORF">OCH7691_01022</name>
</gene>
<keyword evidence="3" id="KW-1185">Reference proteome</keyword>
<dbReference type="RefSeq" id="WP_085882288.1">
    <property type="nucleotide sequence ID" value="NZ_FWFR01000001.1"/>
</dbReference>
<dbReference type="SUPFAM" id="SSF48239">
    <property type="entry name" value="Terpenoid cyclases/Protein prenyltransferases"/>
    <property type="match status" value="1"/>
</dbReference>
<organism evidence="2 3">
    <name type="scientific">Oceanibacterium hippocampi</name>
    <dbReference type="NCBI Taxonomy" id="745714"/>
    <lineage>
        <taxon>Bacteria</taxon>
        <taxon>Pseudomonadati</taxon>
        <taxon>Pseudomonadota</taxon>
        <taxon>Alphaproteobacteria</taxon>
        <taxon>Sneathiellales</taxon>
        <taxon>Sneathiellaceae</taxon>
        <taxon>Oceanibacterium</taxon>
    </lineage>
</organism>
<protein>
    <recommendedName>
        <fullName evidence="4">Heparinase II/III-like protein</fullName>
    </recommendedName>
</protein>
<evidence type="ECO:0000313" key="3">
    <source>
        <dbReference type="Proteomes" id="UP000193200"/>
    </source>
</evidence>
<evidence type="ECO:0000256" key="1">
    <source>
        <dbReference type="SAM" id="MobiDB-lite"/>
    </source>
</evidence>
<dbReference type="AlphaFoldDB" id="A0A1Y5S2D1"/>